<organism evidence="2 3">
    <name type="scientific">Paenibacillus alvei TS-15</name>
    <dbReference type="NCBI Taxonomy" id="1117108"/>
    <lineage>
        <taxon>Bacteria</taxon>
        <taxon>Bacillati</taxon>
        <taxon>Bacillota</taxon>
        <taxon>Bacilli</taxon>
        <taxon>Bacillales</taxon>
        <taxon>Paenibacillaceae</taxon>
        <taxon>Paenibacillus</taxon>
    </lineage>
</organism>
<dbReference type="PATRIC" id="fig|1117108.3.peg.4171"/>
<comment type="caution">
    <text evidence="2">The sequence shown here is derived from an EMBL/GenBank/DDBJ whole genome shotgun (WGS) entry which is preliminary data.</text>
</comment>
<gene>
    <name evidence="2" type="ORF">PAALTS15_20243</name>
</gene>
<dbReference type="Proteomes" id="UP000015344">
    <property type="component" value="Unassembled WGS sequence"/>
</dbReference>
<evidence type="ECO:0000256" key="1">
    <source>
        <dbReference type="SAM" id="MobiDB-lite"/>
    </source>
</evidence>
<evidence type="ECO:0000313" key="2">
    <source>
        <dbReference type="EMBL" id="EPY05532.1"/>
    </source>
</evidence>
<accession>S9SIB1</accession>
<dbReference type="EMBL" id="ATMT01000066">
    <property type="protein sequence ID" value="EPY05532.1"/>
    <property type="molecule type" value="Genomic_DNA"/>
</dbReference>
<dbReference type="AlphaFoldDB" id="S9SIB1"/>
<name>S9SIB1_PAEAL</name>
<protein>
    <submittedName>
        <fullName evidence="2">Uncharacterized protein</fullName>
    </submittedName>
</protein>
<feature type="region of interest" description="Disordered" evidence="1">
    <location>
        <begin position="1"/>
        <end position="23"/>
    </location>
</feature>
<reference evidence="2 3" key="1">
    <citation type="submission" date="2013-05" db="EMBL/GenBank/DDBJ databases">
        <authorList>
            <person name="Strain E.A."/>
            <person name="Brown E."/>
            <person name="Allard M.W."/>
            <person name="Luo Y.L."/>
        </authorList>
    </citation>
    <scope>NUCLEOTIDE SEQUENCE [LARGE SCALE GENOMIC DNA]</scope>
    <source>
        <strain evidence="2 3">TS-15</strain>
    </source>
</reference>
<sequence length="66" mass="7290">MNANKHVHPETMEEAENEGAEPAEVGEAGVAGLPMWRHPTGLVANCRKRNPAPLDYKWKARTGRVL</sequence>
<feature type="compositionally biased region" description="Acidic residues" evidence="1">
    <location>
        <begin position="12"/>
        <end position="21"/>
    </location>
</feature>
<dbReference type="RefSeq" id="WP_021261297.1">
    <property type="nucleotide sequence ID" value="NZ_ATMT01000066.1"/>
</dbReference>
<evidence type="ECO:0000313" key="3">
    <source>
        <dbReference type="Proteomes" id="UP000015344"/>
    </source>
</evidence>
<proteinExistence type="predicted"/>